<organism evidence="2 3">
    <name type="scientific">Free State vervet virus</name>
    <dbReference type="NCBI Taxonomy" id="1737586"/>
    <lineage>
        <taxon>Viruses</taxon>
        <taxon>Riboviria</taxon>
        <taxon>Orthornavirae</taxon>
        <taxon>Pisuviricota</taxon>
        <taxon>Pisoniviricetes</taxon>
        <taxon>Nidovirales</taxon>
        <taxon>Arnidovirineae</taxon>
        <taxon>Arteriviridae</taxon>
        <taxon>Simarterivirinae</taxon>
        <taxon>Epsilonarterivirus</taxon>
        <taxon>Sheartevirus</taxon>
        <taxon>Epsilonarterivirus safriver</taxon>
    </lineage>
</organism>
<evidence type="ECO:0000313" key="2">
    <source>
        <dbReference type="EMBL" id="ALS54342.1"/>
    </source>
</evidence>
<keyword evidence="1" id="KW-0472">Membrane</keyword>
<dbReference type="Proteomes" id="UP000168821">
    <property type="component" value="Genome"/>
</dbReference>
<keyword evidence="1" id="KW-1133">Transmembrane helix</keyword>
<sequence>MGHCSIFALLTLSSLLCSVYSFCFVLPDPDIHISAVLNYTTCHMQGSIIAGYQSLSDCHSYAHNEFTGHFDPLNITYITAAPVGALVLGLSLLRHRWDCAWHEEFQFCCNSSTAQPSELLQALQPLPHLVILLAGATIFGIMSVCLVVPNRSAIKRD</sequence>
<name>A0A161D9K3_9NIDO</name>
<keyword evidence="1" id="KW-0812">Transmembrane</keyword>
<protein>
    <submittedName>
        <fullName evidence="2">GP3 protein</fullName>
    </submittedName>
</protein>
<accession>A0A161D9K3</accession>
<feature type="transmembrane region" description="Helical" evidence="1">
    <location>
        <begin position="126"/>
        <end position="148"/>
    </location>
</feature>
<reference evidence="2 3" key="1">
    <citation type="journal article" date="2016" name="J. Virol.">
        <title>Arteriviruses, Pegiviruses, and Lentiviruses Are Common among Wild African Monkeys.</title>
        <authorList>
            <person name="Bailey A."/>
            <person name="Heimbruch K."/>
        </authorList>
    </citation>
    <scope>NUCLEOTIDE SEQUENCE [LARGE SCALE GENOMIC DNA]</scope>
    <source>
        <strain evidence="2">VSAA1011</strain>
    </source>
</reference>
<dbReference type="EMBL" id="KR862310">
    <property type="protein sequence ID" value="ALS54342.1"/>
    <property type="molecule type" value="Genomic_RNA"/>
</dbReference>
<evidence type="ECO:0000256" key="1">
    <source>
        <dbReference type="SAM" id="Phobius"/>
    </source>
</evidence>
<proteinExistence type="predicted"/>
<evidence type="ECO:0000313" key="3">
    <source>
        <dbReference type="Proteomes" id="UP000168821"/>
    </source>
</evidence>